<feature type="transmembrane region" description="Helical" evidence="5">
    <location>
        <begin position="318"/>
        <end position="336"/>
    </location>
</feature>
<feature type="transmembrane region" description="Helical" evidence="5">
    <location>
        <begin position="133"/>
        <end position="150"/>
    </location>
</feature>
<feature type="transmembrane region" description="Helical" evidence="5">
    <location>
        <begin position="12"/>
        <end position="32"/>
    </location>
</feature>
<gene>
    <name evidence="7" type="ORF">LG34_12315</name>
</gene>
<keyword evidence="3 5" id="KW-1133">Transmembrane helix</keyword>
<evidence type="ECO:0000259" key="6">
    <source>
        <dbReference type="Pfam" id="PF13515"/>
    </source>
</evidence>
<dbReference type="EMBL" id="JRFU01000135">
    <property type="protein sequence ID" value="PWE86025.1"/>
    <property type="molecule type" value="Genomic_DNA"/>
</dbReference>
<reference evidence="7 8" key="1">
    <citation type="submission" date="2014-09" db="EMBL/GenBank/DDBJ databases">
        <title>Butyrate-producing bacteria isolated from human gut.</title>
        <authorList>
            <person name="Zhang Q."/>
            <person name="Zhao L."/>
        </authorList>
    </citation>
    <scope>NUCLEOTIDE SEQUENCE [LARGE SCALE GENOMIC DNA]</scope>
    <source>
        <strain evidence="7 8">21</strain>
    </source>
</reference>
<dbReference type="OrthoDB" id="1893152at2"/>
<evidence type="ECO:0000256" key="5">
    <source>
        <dbReference type="SAM" id="Phobius"/>
    </source>
</evidence>
<feature type="transmembrane region" description="Helical" evidence="5">
    <location>
        <begin position="294"/>
        <end position="312"/>
    </location>
</feature>
<keyword evidence="8" id="KW-1185">Reference proteome</keyword>
<dbReference type="Pfam" id="PF13515">
    <property type="entry name" value="FUSC_2"/>
    <property type="match status" value="1"/>
</dbReference>
<keyword evidence="4 5" id="KW-0472">Membrane</keyword>
<evidence type="ECO:0000313" key="8">
    <source>
        <dbReference type="Proteomes" id="UP000245288"/>
    </source>
</evidence>
<evidence type="ECO:0000256" key="3">
    <source>
        <dbReference type="ARBA" id="ARBA00022989"/>
    </source>
</evidence>
<name>A0A2V1JR99_EUBRA</name>
<feature type="transmembrane region" description="Helical" evidence="5">
    <location>
        <begin position="412"/>
        <end position="430"/>
    </location>
</feature>
<comment type="caution">
    <text evidence="7">The sequence shown here is derived from an EMBL/GenBank/DDBJ whole genome shotgun (WGS) entry which is preliminary data.</text>
</comment>
<keyword evidence="2 5" id="KW-0812">Transmembrane</keyword>
<feature type="transmembrane region" description="Helical" evidence="5">
    <location>
        <begin position="383"/>
        <end position="400"/>
    </location>
</feature>
<accession>A0A2V1JR99</accession>
<dbReference type="InterPro" id="IPR049453">
    <property type="entry name" value="Memb_transporter_dom"/>
</dbReference>
<feature type="transmembrane region" description="Helical" evidence="5">
    <location>
        <begin position="65"/>
        <end position="96"/>
    </location>
</feature>
<feature type="domain" description="Integral membrane bound transporter" evidence="6">
    <location>
        <begin position="305"/>
        <end position="425"/>
    </location>
</feature>
<dbReference type="Proteomes" id="UP000245288">
    <property type="component" value="Unassembled WGS sequence"/>
</dbReference>
<dbReference type="GO" id="GO:0016020">
    <property type="term" value="C:membrane"/>
    <property type="evidence" value="ECO:0007669"/>
    <property type="project" value="UniProtKB-SubCell"/>
</dbReference>
<evidence type="ECO:0000256" key="1">
    <source>
        <dbReference type="ARBA" id="ARBA00004141"/>
    </source>
</evidence>
<evidence type="ECO:0000313" key="7">
    <source>
        <dbReference type="EMBL" id="PWE86025.1"/>
    </source>
</evidence>
<evidence type="ECO:0000256" key="4">
    <source>
        <dbReference type="ARBA" id="ARBA00023136"/>
    </source>
</evidence>
<comment type="subcellular location">
    <subcellularLocation>
        <location evidence="1">Membrane</location>
        <topology evidence="1">Multi-pass membrane protein</topology>
    </subcellularLocation>
</comment>
<evidence type="ECO:0000256" key="2">
    <source>
        <dbReference type="ARBA" id="ARBA00022692"/>
    </source>
</evidence>
<organism evidence="7 8">
    <name type="scientific">Eubacterium ramulus</name>
    <dbReference type="NCBI Taxonomy" id="39490"/>
    <lineage>
        <taxon>Bacteria</taxon>
        <taxon>Bacillati</taxon>
        <taxon>Bacillota</taxon>
        <taxon>Clostridia</taxon>
        <taxon>Eubacteriales</taxon>
        <taxon>Eubacteriaceae</taxon>
        <taxon>Eubacterium</taxon>
    </lineage>
</organism>
<dbReference type="RefSeq" id="WP_109216247.1">
    <property type="nucleotide sequence ID" value="NZ_JBGKQB010000001.1"/>
</dbReference>
<feature type="transmembrane region" description="Helical" evidence="5">
    <location>
        <begin position="343"/>
        <end position="363"/>
    </location>
</feature>
<feature type="transmembrane region" description="Helical" evidence="5">
    <location>
        <begin position="108"/>
        <end position="127"/>
    </location>
</feature>
<protein>
    <recommendedName>
        <fullName evidence="6">Integral membrane bound transporter domain-containing protein</fullName>
    </recommendedName>
</protein>
<dbReference type="AlphaFoldDB" id="A0A2V1JR99"/>
<sequence length="521" mass="60360">MKRSEKQKNLMRSAIAPTIVATIIFFITYFFFGMENTMIGPFATLSFLRYRNMCNHYECLIRNFIVYMIMAVFSFLAVINLPLCILINAAALFWLAYLLIDEYNPNNYFPAGMALIFFQIAPVHTFSALGNRLLALLASFAIVFLFSWLLSRKENTQKRLIGLIQEGFEVCRQLLDLTAKDGDASSFAENVNELLPVHKKLCEINQKCSMEIYSSNRAALRHKGKINWYCRFVLVFQVINYLTNHPEQEGNLARAEEIYAKFYPQFLTTEPTADYRKLTFRVRKPDIRNMRLRFALRQVIILTPCLVISYLWQSNNIYWLVISIFFMMIPFTEHTVQRVRQRVLGTMAGIVLCFVFFTLFPDFGSRVVIMTVANFMIYAADGYGPMVAFITCSALALQSIDSSVPIVLLQRLFYTLAGAGIALLANKYIFPVRIQKQMQYLFELLKSIRTKLTEVDAHTTPGEDVRRHQIDQLIIKSYLLSTRAENLQDSLPKEKKLPDFENDRKQHMAWLASYLVKYLFV</sequence>
<proteinExistence type="predicted"/>